<dbReference type="PROSITE" id="PS00236">
    <property type="entry name" value="NEUROTR_ION_CHANNEL"/>
    <property type="match status" value="2"/>
</dbReference>
<protein>
    <submittedName>
        <fullName evidence="19">Uncharacterized protein</fullName>
    </submittedName>
</protein>
<evidence type="ECO:0000256" key="8">
    <source>
        <dbReference type="ARBA" id="ARBA00023136"/>
    </source>
</evidence>
<dbReference type="SUPFAM" id="SSF90112">
    <property type="entry name" value="Neurotransmitter-gated ion-channel transmembrane pore"/>
    <property type="match status" value="2"/>
</dbReference>
<evidence type="ECO:0000256" key="7">
    <source>
        <dbReference type="ARBA" id="ARBA00023065"/>
    </source>
</evidence>
<keyword evidence="1 16" id="KW-0813">Transport</keyword>
<proteinExistence type="inferred from homology"/>
<dbReference type="SUPFAM" id="SSF63712">
    <property type="entry name" value="Nicotinic receptor ligand binding domain-like"/>
    <property type="match status" value="2"/>
</dbReference>
<evidence type="ECO:0000256" key="9">
    <source>
        <dbReference type="ARBA" id="ARBA00023157"/>
    </source>
</evidence>
<feature type="transmembrane region" description="Helical" evidence="16">
    <location>
        <begin position="630"/>
        <end position="651"/>
    </location>
</feature>
<dbReference type="PRINTS" id="PR00252">
    <property type="entry name" value="NRIONCHANNEL"/>
</dbReference>
<dbReference type="GO" id="GO:0004888">
    <property type="term" value="F:transmembrane signaling receptor activity"/>
    <property type="evidence" value="ECO:0007669"/>
    <property type="project" value="InterPro"/>
</dbReference>
<evidence type="ECO:0000256" key="16">
    <source>
        <dbReference type="RuleBase" id="RU000687"/>
    </source>
</evidence>
<name>A0A8S3S2J9_MYTED</name>
<keyword evidence="20" id="KW-1185">Reference proteome</keyword>
<evidence type="ECO:0000259" key="17">
    <source>
        <dbReference type="Pfam" id="PF02931"/>
    </source>
</evidence>
<evidence type="ECO:0000256" key="13">
    <source>
        <dbReference type="ARBA" id="ARBA00023257"/>
    </source>
</evidence>
<dbReference type="GO" id="GO:0045211">
    <property type="term" value="C:postsynaptic membrane"/>
    <property type="evidence" value="ECO:0007669"/>
    <property type="project" value="UniProtKB-SubCell"/>
</dbReference>
<feature type="domain" description="Neurotransmitter-gated ion-channel transmembrane" evidence="18">
    <location>
        <begin position="576"/>
        <end position="660"/>
    </location>
</feature>
<organism evidence="19 20">
    <name type="scientific">Mytilus edulis</name>
    <name type="common">Blue mussel</name>
    <dbReference type="NCBI Taxonomy" id="6550"/>
    <lineage>
        <taxon>Eukaryota</taxon>
        <taxon>Metazoa</taxon>
        <taxon>Spiralia</taxon>
        <taxon>Lophotrochozoa</taxon>
        <taxon>Mollusca</taxon>
        <taxon>Bivalvia</taxon>
        <taxon>Autobranchia</taxon>
        <taxon>Pteriomorphia</taxon>
        <taxon>Mytilida</taxon>
        <taxon>Mytiloidea</taxon>
        <taxon>Mytilidae</taxon>
        <taxon>Mytilinae</taxon>
        <taxon>Mytilus</taxon>
    </lineage>
</organism>
<dbReference type="GO" id="GO:0005254">
    <property type="term" value="F:chloride channel activity"/>
    <property type="evidence" value="ECO:0007669"/>
    <property type="project" value="UniProtKB-KW"/>
</dbReference>
<dbReference type="FunFam" id="2.70.170.10:FF:000045">
    <property type="entry name" value="Predicted protein"/>
    <property type="match status" value="1"/>
</dbReference>
<comment type="caution">
    <text evidence="19">The sequence shown here is derived from an EMBL/GenBank/DDBJ whole genome shotgun (WGS) entry which is preliminary data.</text>
</comment>
<feature type="transmembrane region" description="Helical" evidence="16">
    <location>
        <begin position="712"/>
        <end position="732"/>
    </location>
</feature>
<keyword evidence="11" id="KW-0325">Glycoprotein</keyword>
<evidence type="ECO:0000259" key="18">
    <source>
        <dbReference type="Pfam" id="PF02932"/>
    </source>
</evidence>
<dbReference type="InterPro" id="IPR038050">
    <property type="entry name" value="Neuro_actylchol_rec"/>
</dbReference>
<feature type="transmembrane region" description="Helical" evidence="16">
    <location>
        <begin position="571"/>
        <end position="593"/>
    </location>
</feature>
<feature type="domain" description="Neurotransmitter-gated ion-channel ligand-binding" evidence="17">
    <location>
        <begin position="2"/>
        <end position="207"/>
    </location>
</feature>
<dbReference type="CDD" id="cd19049">
    <property type="entry name" value="LGIC_TM_anion"/>
    <property type="match status" value="2"/>
</dbReference>
<dbReference type="InterPro" id="IPR006202">
    <property type="entry name" value="Neur_chan_lig-bd"/>
</dbReference>
<keyword evidence="12" id="KW-0868">Chloride</keyword>
<dbReference type="NCBIfam" id="TIGR00860">
    <property type="entry name" value="LIC"/>
    <property type="match status" value="2"/>
</dbReference>
<dbReference type="EMBL" id="CAJPWZ010001310">
    <property type="protein sequence ID" value="CAG2212682.1"/>
    <property type="molecule type" value="Genomic_DNA"/>
</dbReference>
<feature type="transmembrane region" description="Helical" evidence="16">
    <location>
        <begin position="273"/>
        <end position="296"/>
    </location>
</feature>
<dbReference type="InterPro" id="IPR036734">
    <property type="entry name" value="Neur_chan_lig-bd_sf"/>
</dbReference>
<comment type="caution">
    <text evidence="16">Lacks conserved residue(s) required for the propagation of feature annotation.</text>
</comment>
<sequence>MKQIFENYDPTIPPHFIEEIPVESSVQLYILNIDTINDSLMDFSVSMFIRQRWTDIRLKYNNTVGVSRLELTLKVMQNVWVPDMFITNEKKADIHQVTAPNMLMHIHPDGNILYSMRITGTFSCEMNLQKYPLDKQICSLGLESYAYTTDNLVYRWDDDPIVYDKDMSLPQFQLDGITTYSCDKVYHGIIDKQKYTCLKMDIALTRNIGYHLTQIYIPSCLIVILSWVSFWISVDATPARISIGILTVLTMTTQSSGARESLPKVSYVKAIDVWMAVCLLFVFGALIEFAFVNVLSRVERRRKSPRSKQINQSNQHTNAKKLVAVQHRTSIFYVVIFLIMFIYVYLLGLIITIRAYQPVNNTERDLVLKELLKNYNSAVPPNYNNDEQLRVEIQVYILSIDSISDSSKDFGLSFFLRQRWNDSRLIHDPRLGTFQLSKKSMNKVWVPELFILNEKRAALHRVSTPDKLLHIKPDGLMYYSTRISGTFSCDVNLLRYPLDHQMCPLTIESYGYTSETLDLQWYKEPVEKKDDIILSQFSLGCEKTIKCDKVYAGLKFSCVQMNIKLDRLYDYYLIQTYIPTTLIVILSWVSFWISIDATPARISLGLLTVLTMTTQNTGLPQVSYFKAIDVWMVSCMFFVFAALIEFAYVNVLSRVRLRRQTSVADNGGYDNDQSPRKRVPPKNEYHGCRFNICFQNMANREKARNVDRISRIMFPLFFILFNLFYWIVYLFVLKTKADIQPC</sequence>
<evidence type="ECO:0000256" key="10">
    <source>
        <dbReference type="ARBA" id="ARBA00023173"/>
    </source>
</evidence>
<evidence type="ECO:0000256" key="1">
    <source>
        <dbReference type="ARBA" id="ARBA00022448"/>
    </source>
</evidence>
<dbReference type="CDD" id="cd18991">
    <property type="entry name" value="LGIC_ECD_GlyR"/>
    <property type="match status" value="1"/>
</dbReference>
<dbReference type="GO" id="GO:0034707">
    <property type="term" value="C:chloride channel complex"/>
    <property type="evidence" value="ECO:0007669"/>
    <property type="project" value="UniProtKB-KW"/>
</dbReference>
<dbReference type="InterPro" id="IPR006028">
    <property type="entry name" value="GABAA/Glycine_rcpt"/>
</dbReference>
<evidence type="ECO:0000256" key="3">
    <source>
        <dbReference type="ARBA" id="ARBA00022692"/>
    </source>
</evidence>
<dbReference type="GO" id="GO:0005230">
    <property type="term" value="F:extracellular ligand-gated monoatomic ion channel activity"/>
    <property type="evidence" value="ECO:0007669"/>
    <property type="project" value="InterPro"/>
</dbReference>
<feature type="transmembrane region" description="Helical" evidence="16">
    <location>
        <begin position="215"/>
        <end position="234"/>
    </location>
</feature>
<evidence type="ECO:0000256" key="5">
    <source>
        <dbReference type="ARBA" id="ARBA00022989"/>
    </source>
</evidence>
<feature type="domain" description="Neurotransmitter-gated ion-channel transmembrane" evidence="18">
    <location>
        <begin position="215"/>
        <end position="310"/>
    </location>
</feature>
<keyword evidence="13" id="KW-0628">Postsynaptic cell membrane</keyword>
<comment type="subcellular location">
    <subcellularLocation>
        <location evidence="15">Postsynaptic cell membrane</location>
        <topology evidence="15">Multi-pass membrane protein</topology>
    </subcellularLocation>
</comment>
<dbReference type="InterPro" id="IPR006201">
    <property type="entry name" value="Neur_channel"/>
</dbReference>
<keyword evidence="9" id="KW-1015">Disulfide bond</keyword>
<comment type="similarity">
    <text evidence="16">Belongs to the ligand-gated ion channel (TC 1.A.9) family.</text>
</comment>
<feature type="domain" description="Neurotransmitter-gated ion-channel ligand-binding" evidence="17">
    <location>
        <begin position="367"/>
        <end position="547"/>
    </location>
</feature>
<dbReference type="PRINTS" id="PR00253">
    <property type="entry name" value="GABAARECEPTR"/>
</dbReference>
<keyword evidence="2" id="KW-1003">Cell membrane</keyword>
<dbReference type="Gene3D" id="2.70.170.10">
    <property type="entry name" value="Neurotransmitter-gated ion-channel ligand-binding domain"/>
    <property type="match status" value="2"/>
</dbReference>
<evidence type="ECO:0000256" key="15">
    <source>
        <dbReference type="ARBA" id="ARBA00034104"/>
    </source>
</evidence>
<keyword evidence="4" id="KW-0732">Signal</keyword>
<feature type="transmembrane region" description="Helical" evidence="16">
    <location>
        <begin position="600"/>
        <end position="618"/>
    </location>
</feature>
<evidence type="ECO:0000256" key="12">
    <source>
        <dbReference type="ARBA" id="ARBA00023214"/>
    </source>
</evidence>
<evidence type="ECO:0000256" key="11">
    <source>
        <dbReference type="ARBA" id="ARBA00023180"/>
    </source>
</evidence>
<evidence type="ECO:0000256" key="2">
    <source>
        <dbReference type="ARBA" id="ARBA00022475"/>
    </source>
</evidence>
<dbReference type="FunFam" id="1.20.58.390:FF:000067">
    <property type="entry name" value="Glycine receptor subunit alpha-2"/>
    <property type="match status" value="1"/>
</dbReference>
<dbReference type="InterPro" id="IPR036719">
    <property type="entry name" value="Neuro-gated_channel_TM_sf"/>
</dbReference>
<dbReference type="Pfam" id="PF02932">
    <property type="entry name" value="Neur_chan_memb"/>
    <property type="match status" value="2"/>
</dbReference>
<dbReference type="OrthoDB" id="407674at2759"/>
<keyword evidence="3 16" id="KW-0812">Transmembrane</keyword>
<gene>
    <name evidence="19" type="ORF">MEDL_26657</name>
</gene>
<keyword evidence="5 16" id="KW-1133">Transmembrane helix</keyword>
<evidence type="ECO:0000313" key="19">
    <source>
        <dbReference type="EMBL" id="CAG2212682.1"/>
    </source>
</evidence>
<feature type="transmembrane region" description="Helical" evidence="16">
    <location>
        <begin position="331"/>
        <end position="356"/>
    </location>
</feature>
<keyword evidence="8 16" id="KW-0472">Membrane</keyword>
<dbReference type="PANTHER" id="PTHR18945">
    <property type="entry name" value="NEUROTRANSMITTER GATED ION CHANNEL"/>
    <property type="match status" value="1"/>
</dbReference>
<dbReference type="InterPro" id="IPR006029">
    <property type="entry name" value="Neurotrans-gated_channel_TM"/>
</dbReference>
<dbReference type="Proteomes" id="UP000683360">
    <property type="component" value="Unassembled WGS sequence"/>
</dbReference>
<dbReference type="Pfam" id="PF02931">
    <property type="entry name" value="Neur_chan_LBD"/>
    <property type="match status" value="2"/>
</dbReference>
<keyword evidence="6" id="KW-0770">Synapse</keyword>
<keyword evidence="7 16" id="KW-0406">Ion transport</keyword>
<dbReference type="AlphaFoldDB" id="A0A8S3S2J9"/>
<dbReference type="InterPro" id="IPR018000">
    <property type="entry name" value="Neurotransmitter_ion_chnl_CS"/>
</dbReference>
<keyword evidence="10" id="KW-0869">Chloride channel</keyword>
<evidence type="ECO:0000313" key="20">
    <source>
        <dbReference type="Proteomes" id="UP000683360"/>
    </source>
</evidence>
<dbReference type="Gene3D" id="1.20.58.390">
    <property type="entry name" value="Neurotransmitter-gated ion-channel transmembrane domain"/>
    <property type="match status" value="2"/>
</dbReference>
<reference evidence="19" key="1">
    <citation type="submission" date="2021-03" db="EMBL/GenBank/DDBJ databases">
        <authorList>
            <person name="Bekaert M."/>
        </authorList>
    </citation>
    <scope>NUCLEOTIDE SEQUENCE</scope>
</reference>
<evidence type="ECO:0000256" key="14">
    <source>
        <dbReference type="ARBA" id="ARBA00023303"/>
    </source>
</evidence>
<evidence type="ECO:0000256" key="6">
    <source>
        <dbReference type="ARBA" id="ARBA00023018"/>
    </source>
</evidence>
<keyword evidence="14 16" id="KW-0407">Ion channel</keyword>
<evidence type="ECO:0000256" key="4">
    <source>
        <dbReference type="ARBA" id="ARBA00022729"/>
    </source>
</evidence>
<accession>A0A8S3S2J9</accession>